<dbReference type="SUPFAM" id="SSF48239">
    <property type="entry name" value="Terpenoid cyclases/Protein prenyltransferases"/>
    <property type="match status" value="2"/>
</dbReference>
<dbReference type="AlphaFoldDB" id="A0A2N3XWI2"/>
<dbReference type="InterPro" id="IPR008930">
    <property type="entry name" value="Terpenoid_cyclase/PrenylTrfase"/>
</dbReference>
<dbReference type="Proteomes" id="UP000233786">
    <property type="component" value="Unassembled WGS sequence"/>
</dbReference>
<dbReference type="UniPathway" id="UPA00337"/>
<evidence type="ECO:0000313" key="5">
    <source>
        <dbReference type="Proteomes" id="UP000233786"/>
    </source>
</evidence>
<keyword evidence="1" id="KW-0677">Repeat</keyword>
<protein>
    <submittedName>
        <fullName evidence="4">Squalene-hopene/tetraprenyl-beta-curcumene cyclase</fullName>
    </submittedName>
</protein>
<dbReference type="InterPro" id="IPR032696">
    <property type="entry name" value="SQ_cyclase_C"/>
</dbReference>
<evidence type="ECO:0000313" key="4">
    <source>
        <dbReference type="EMBL" id="PKW15036.1"/>
    </source>
</evidence>
<dbReference type="STRING" id="994479.GCA_000194155_02727"/>
<sequence length="514" mass="56113">MSNGSFRDANRFAPDLKEETKRSLQAAARFACSTQHRDGYWETPPDPRIFDTAIVSLCLAKTRSGASIAVERARQWLMNAVPQCHDPVVTALEEWLRALALGAEKKPAPNLSSTNRTWSGRVLLVESISVIENCPSSDAAHLLDIVRALRGKKVKQWQRTLLAAAEIIADASLGNSIPRNAVTNLVAEQRTDGGFCLMPSVSALACIALLTANEHEAARNCLTNLLENQCADGTWRYPPFDIWDTALMVRSLRGYRLFDEKSLGAALSFVERTQSDDGGWACKRGLESDNDTTGAALLALAGTAAGRRATSRAVDYLRRVQRDDGLWMTWQSADDVPSPDVTAHVVSAATTHSMTSLDTSRAVRWLVRQYEEAGWTAHWYPTQSYAVREISAAVGIDHKTSRRAAQGLISQQRADGGWPAFDHDSSSSAAATGLALSVLARSKETPDQVLRNAANFLIGNQNDRGTWAGSPLMAGPRPLLNHYPSHTHAFASTGLHDFSKFAFDTERDDALGQL</sequence>
<name>A0A2N3XWI2_SACSN</name>
<gene>
    <name evidence="4" type="ORF">A8926_2709</name>
</gene>
<keyword evidence="5" id="KW-1185">Reference proteome</keyword>
<feature type="domain" description="Squalene cyclase C-terminal" evidence="3">
    <location>
        <begin position="335"/>
        <end position="492"/>
    </location>
</feature>
<dbReference type="Pfam" id="PF00432">
    <property type="entry name" value="Prenyltrans"/>
    <property type="match status" value="1"/>
</dbReference>
<evidence type="ECO:0000259" key="3">
    <source>
        <dbReference type="Pfam" id="PF13243"/>
    </source>
</evidence>
<evidence type="ECO:0000256" key="1">
    <source>
        <dbReference type="ARBA" id="ARBA00022737"/>
    </source>
</evidence>
<dbReference type="Gene3D" id="1.50.10.20">
    <property type="match status" value="3"/>
</dbReference>
<accession>A0A2N3XWI2</accession>
<evidence type="ECO:0000259" key="2">
    <source>
        <dbReference type="Pfam" id="PF00432"/>
    </source>
</evidence>
<comment type="caution">
    <text evidence="4">The sequence shown here is derived from an EMBL/GenBank/DDBJ whole genome shotgun (WGS) entry which is preliminary data.</text>
</comment>
<reference evidence="4" key="1">
    <citation type="submission" date="2017-12" db="EMBL/GenBank/DDBJ databases">
        <title>Sequencing the genomes of 1000 Actinobacteria strains.</title>
        <authorList>
            <person name="Klenk H.-P."/>
        </authorList>
    </citation>
    <scope>NUCLEOTIDE SEQUENCE [LARGE SCALE GENOMIC DNA]</scope>
    <source>
        <strain evidence="4">DSM 44228</strain>
    </source>
</reference>
<proteinExistence type="predicted"/>
<dbReference type="Pfam" id="PF13243">
    <property type="entry name" value="SQHop_cyclase_C"/>
    <property type="match status" value="1"/>
</dbReference>
<organism evidence="4 5">
    <name type="scientific">Saccharopolyspora spinosa</name>
    <dbReference type="NCBI Taxonomy" id="60894"/>
    <lineage>
        <taxon>Bacteria</taxon>
        <taxon>Bacillati</taxon>
        <taxon>Actinomycetota</taxon>
        <taxon>Actinomycetes</taxon>
        <taxon>Pseudonocardiales</taxon>
        <taxon>Pseudonocardiaceae</taxon>
        <taxon>Saccharopolyspora</taxon>
    </lineage>
</organism>
<feature type="domain" description="Prenyltransferase alpha-alpha toroid" evidence="2">
    <location>
        <begin position="184"/>
        <end position="321"/>
    </location>
</feature>
<dbReference type="EMBL" id="PJNB01000001">
    <property type="protein sequence ID" value="PKW15036.1"/>
    <property type="molecule type" value="Genomic_DNA"/>
</dbReference>
<dbReference type="GO" id="GO:0003824">
    <property type="term" value="F:catalytic activity"/>
    <property type="evidence" value="ECO:0007669"/>
    <property type="project" value="InterPro"/>
</dbReference>
<dbReference type="InterPro" id="IPR001330">
    <property type="entry name" value="Prenyltrans"/>
</dbReference>